<dbReference type="Proteomes" id="UP000032160">
    <property type="component" value="Chromosome I"/>
</dbReference>
<keyword evidence="1" id="KW-0472">Membrane</keyword>
<gene>
    <name evidence="2" type="ORF">BN1012_Phect1011</name>
</gene>
<name>X5ML75_9HYPH</name>
<feature type="transmembrane region" description="Helical" evidence="1">
    <location>
        <begin position="75"/>
        <end position="92"/>
    </location>
</feature>
<dbReference type="KEGG" id="pect:BN1012_Phect1011"/>
<keyword evidence="3" id="KW-1185">Reference proteome</keyword>
<accession>X5ML75</accession>
<dbReference type="HOGENOM" id="CLU_153724_0_0_5"/>
<sequence length="138" mass="14697">MKSISLLLLRVGLGLLILIWAAVKLGAPEAAIGVSDKYYGGMLSGETLILVLGIAQALLGLLVILGLFRGLAFPAMIIVLGLGAAAVWPSLIDPLGLIFGQDNVQILFFPSLIVFFGTLVMWAFRDEDMLSIDAVRGR</sequence>
<evidence type="ECO:0008006" key="4">
    <source>
        <dbReference type="Google" id="ProtNLM"/>
    </source>
</evidence>
<feature type="transmembrane region" description="Helical" evidence="1">
    <location>
        <begin position="47"/>
        <end position="68"/>
    </location>
</feature>
<reference evidence="2 3" key="1">
    <citation type="journal article" date="2014" name="Front. Genet.">
        <title>Genome and metabolic network of "Candidatus Phaeomarinobacter ectocarpi" Ec32, a new candidate genus of Alphaproteobacteria frequently associated with brown algae.</title>
        <authorList>
            <person name="Dittami S.M."/>
            <person name="Barbeyron T."/>
            <person name="Boyen C."/>
            <person name="Cambefort J."/>
            <person name="Collet G."/>
            <person name="Delage L."/>
            <person name="Gobet A."/>
            <person name="Groisillier A."/>
            <person name="Leblanc C."/>
            <person name="Michel G."/>
            <person name="Scornet D."/>
            <person name="Siegel A."/>
            <person name="Tapia J.E."/>
            <person name="Tonon T."/>
        </authorList>
    </citation>
    <scope>NUCLEOTIDE SEQUENCE [LARGE SCALE GENOMIC DNA]</scope>
    <source>
        <strain evidence="2 3">Ec32</strain>
    </source>
</reference>
<evidence type="ECO:0000313" key="3">
    <source>
        <dbReference type="Proteomes" id="UP000032160"/>
    </source>
</evidence>
<proteinExistence type="predicted"/>
<dbReference type="AlphaFoldDB" id="X5ML75"/>
<dbReference type="RefSeq" id="WP_052535305.1">
    <property type="nucleotide sequence ID" value="NZ_HG966617.1"/>
</dbReference>
<protein>
    <recommendedName>
        <fullName evidence="4">DoxX family protein</fullName>
    </recommendedName>
</protein>
<evidence type="ECO:0000313" key="2">
    <source>
        <dbReference type="EMBL" id="CDO59225.1"/>
    </source>
</evidence>
<dbReference type="OrthoDB" id="8452501at2"/>
<keyword evidence="1" id="KW-0812">Transmembrane</keyword>
<keyword evidence="1" id="KW-1133">Transmembrane helix</keyword>
<organism evidence="2 3">
    <name type="scientific">Candidatus Phaeomarinibacter ectocarpi</name>
    <dbReference type="NCBI Taxonomy" id="1458461"/>
    <lineage>
        <taxon>Bacteria</taxon>
        <taxon>Pseudomonadati</taxon>
        <taxon>Pseudomonadota</taxon>
        <taxon>Alphaproteobacteria</taxon>
        <taxon>Hyphomicrobiales</taxon>
        <taxon>Parvibaculaceae</taxon>
        <taxon>Candidatus Phaeomarinibacter</taxon>
    </lineage>
</organism>
<evidence type="ECO:0000256" key="1">
    <source>
        <dbReference type="SAM" id="Phobius"/>
    </source>
</evidence>
<feature type="transmembrane region" description="Helical" evidence="1">
    <location>
        <begin position="104"/>
        <end position="124"/>
    </location>
</feature>
<dbReference type="EMBL" id="HG966617">
    <property type="protein sequence ID" value="CDO59225.1"/>
    <property type="molecule type" value="Genomic_DNA"/>
</dbReference>
<feature type="transmembrane region" description="Helical" evidence="1">
    <location>
        <begin position="7"/>
        <end position="27"/>
    </location>
</feature>